<name>A0A379W565_SALET</name>
<dbReference type="AlphaFoldDB" id="A0A379W565"/>
<reference evidence="1 2" key="1">
    <citation type="submission" date="2018-06" db="EMBL/GenBank/DDBJ databases">
        <authorList>
            <consortium name="Pathogen Informatics"/>
            <person name="Doyle S."/>
        </authorList>
    </citation>
    <scope>NUCLEOTIDE SEQUENCE [LARGE SCALE GENOMIC DNA]</scope>
    <source>
        <strain evidence="1 2">NCTC8258</strain>
    </source>
</reference>
<proteinExistence type="predicted"/>
<dbReference type="Proteomes" id="UP000255509">
    <property type="component" value="Unassembled WGS sequence"/>
</dbReference>
<evidence type="ECO:0000313" key="2">
    <source>
        <dbReference type="Proteomes" id="UP000255509"/>
    </source>
</evidence>
<organism evidence="1 2">
    <name type="scientific">Salmonella enterica I</name>
    <dbReference type="NCBI Taxonomy" id="59201"/>
    <lineage>
        <taxon>Bacteria</taxon>
        <taxon>Pseudomonadati</taxon>
        <taxon>Pseudomonadota</taxon>
        <taxon>Gammaproteobacteria</taxon>
        <taxon>Enterobacterales</taxon>
        <taxon>Enterobacteriaceae</taxon>
        <taxon>Salmonella</taxon>
    </lineage>
</organism>
<evidence type="ECO:0000313" key="1">
    <source>
        <dbReference type="EMBL" id="SUH14294.1"/>
    </source>
</evidence>
<accession>A0A379W565</accession>
<sequence>MKQACVEAIAQTLGRQPKADELKGIEDRIKEAVRQVHKKNAKEGKTGIPDAQTYMEAADLVRQRVVHDVYKKRQRVAQNAIAISRVTDTLDANIPPEQQTPANLQQFIFAGRRTTDGKDIAVTSAEELSTGAYQDWSRQLSAELLKAGDDVRKFFEQSKALGEQRFRSLFDQQAAKSAQFQILKELYGEDTGNPQAKKLHRYGMT</sequence>
<protein>
    <submittedName>
        <fullName evidence="1">Uncharacterized protein</fullName>
    </submittedName>
</protein>
<gene>
    <name evidence="1" type="ORF">NCTC8258_01976</name>
</gene>
<dbReference type="EMBL" id="UGXS01000004">
    <property type="protein sequence ID" value="SUH14294.1"/>
    <property type="molecule type" value="Genomic_DNA"/>
</dbReference>